<organism evidence="2 3">
    <name type="scientific">Urochloa decumbens</name>
    <dbReference type="NCBI Taxonomy" id="240449"/>
    <lineage>
        <taxon>Eukaryota</taxon>
        <taxon>Viridiplantae</taxon>
        <taxon>Streptophyta</taxon>
        <taxon>Embryophyta</taxon>
        <taxon>Tracheophyta</taxon>
        <taxon>Spermatophyta</taxon>
        <taxon>Magnoliopsida</taxon>
        <taxon>Liliopsida</taxon>
        <taxon>Poales</taxon>
        <taxon>Poaceae</taxon>
        <taxon>PACMAD clade</taxon>
        <taxon>Panicoideae</taxon>
        <taxon>Panicodae</taxon>
        <taxon>Paniceae</taxon>
        <taxon>Melinidinae</taxon>
        <taxon>Urochloa</taxon>
    </lineage>
</organism>
<dbReference type="PANTHER" id="PTHR33074">
    <property type="entry name" value="EXPRESSED PROTEIN-RELATED"/>
    <property type="match status" value="1"/>
</dbReference>
<dbReference type="InterPro" id="IPR011676">
    <property type="entry name" value="DUF1618"/>
</dbReference>
<dbReference type="PANTHER" id="PTHR33074:SF102">
    <property type="entry name" value="DUF1618 DOMAIN-CONTAINING PROTEIN"/>
    <property type="match status" value="1"/>
</dbReference>
<dbReference type="Pfam" id="PF07762">
    <property type="entry name" value="DUF1618"/>
    <property type="match status" value="1"/>
</dbReference>
<evidence type="ECO:0000313" key="2">
    <source>
        <dbReference type="EMBL" id="CAL4913430.1"/>
    </source>
</evidence>
<accession>A0ABC8WR41</accession>
<gene>
    <name evidence="2" type="ORF">URODEC1_LOCUS16237</name>
</gene>
<sequence length="404" mass="45008">MTFSQRGTFIDPASFNPPVLPAPNAAASSARVMLEKVLYIGDRKNGTFAQAITRTGHAVGVSLWLTDPPSPSHLCLHLSGLKVTDLMDEPQVVCFGKDIAIIRVVYNLCVRPMESLYDISDCDFLVYRAHTEPPSLDYDLHIFSSKTNAWTTRPALLELPWPGYKDDYLVHENDKVITLEGGLLGWVDIWRGILLCSVLDTDPVVRHIRFPKPMDGNMCQYLHTPARAVRDVTFGNGFIKLIEMETSFATARSSNGPLNRAAMLDSGLKVGATESYTLDGWTTVTWNRELASNHWRQDCTAFVMARSILPQLRHKHNNSESSALEDLKMAGPLWSMHGGDVVYLMAKAKSMDKHALAIGFNIRKSTVDGVTLFPEERHVVFSLAYQPFALSKFLNMASGNYRGT</sequence>
<name>A0ABC8WR41_9POAL</name>
<dbReference type="EMBL" id="OZ075123">
    <property type="protein sequence ID" value="CAL4913430.1"/>
    <property type="molecule type" value="Genomic_DNA"/>
</dbReference>
<evidence type="ECO:0000259" key="1">
    <source>
        <dbReference type="Pfam" id="PF07762"/>
    </source>
</evidence>
<evidence type="ECO:0000313" key="3">
    <source>
        <dbReference type="Proteomes" id="UP001497457"/>
    </source>
</evidence>
<protein>
    <recommendedName>
        <fullName evidence="1">DUF1618 domain-containing protein</fullName>
    </recommendedName>
</protein>
<keyword evidence="3" id="KW-1185">Reference proteome</keyword>
<dbReference type="AlphaFoldDB" id="A0ABC8WR41"/>
<reference evidence="2" key="1">
    <citation type="submission" date="2024-10" db="EMBL/GenBank/DDBJ databases">
        <authorList>
            <person name="Ryan C."/>
        </authorList>
    </citation>
    <scope>NUCLEOTIDE SEQUENCE [LARGE SCALE GENOMIC DNA]</scope>
</reference>
<dbReference type="Proteomes" id="UP001497457">
    <property type="component" value="Chromosome 13rd"/>
</dbReference>
<proteinExistence type="predicted"/>
<feature type="domain" description="DUF1618" evidence="1">
    <location>
        <begin position="186"/>
        <end position="343"/>
    </location>
</feature>